<protein>
    <submittedName>
        <fullName evidence="1">Uncharacterized protein</fullName>
    </submittedName>
</protein>
<evidence type="ECO:0000313" key="1">
    <source>
        <dbReference type="EMBL" id="KAF9545534.1"/>
    </source>
</evidence>
<name>A0A9P6FAA4_9FUNG</name>
<accession>A0A9P6FAA4</accession>
<dbReference type="Proteomes" id="UP000723463">
    <property type="component" value="Unassembled WGS sequence"/>
</dbReference>
<organism evidence="1 2">
    <name type="scientific">Mortierella hygrophila</name>
    <dbReference type="NCBI Taxonomy" id="979708"/>
    <lineage>
        <taxon>Eukaryota</taxon>
        <taxon>Fungi</taxon>
        <taxon>Fungi incertae sedis</taxon>
        <taxon>Mucoromycota</taxon>
        <taxon>Mortierellomycotina</taxon>
        <taxon>Mortierellomycetes</taxon>
        <taxon>Mortierellales</taxon>
        <taxon>Mortierellaceae</taxon>
        <taxon>Mortierella</taxon>
    </lineage>
</organism>
<reference evidence="1" key="1">
    <citation type="journal article" date="2020" name="Fungal Divers.">
        <title>Resolving the Mortierellaceae phylogeny through synthesis of multi-gene phylogenetics and phylogenomics.</title>
        <authorList>
            <person name="Vandepol N."/>
            <person name="Liber J."/>
            <person name="Desiro A."/>
            <person name="Na H."/>
            <person name="Kennedy M."/>
            <person name="Barry K."/>
            <person name="Grigoriev I.V."/>
            <person name="Miller A.N."/>
            <person name="O'Donnell K."/>
            <person name="Stajich J.E."/>
            <person name="Bonito G."/>
        </authorList>
    </citation>
    <scope>NUCLEOTIDE SEQUENCE</scope>
    <source>
        <strain evidence="1">NRRL 2591</strain>
    </source>
</reference>
<dbReference type="EMBL" id="JAAAXW010000070">
    <property type="protein sequence ID" value="KAF9545534.1"/>
    <property type="molecule type" value="Genomic_DNA"/>
</dbReference>
<proteinExistence type="predicted"/>
<comment type="caution">
    <text evidence="1">The sequence shown here is derived from an EMBL/GenBank/DDBJ whole genome shotgun (WGS) entry which is preliminary data.</text>
</comment>
<dbReference type="AlphaFoldDB" id="A0A9P6FAA4"/>
<evidence type="ECO:0000313" key="2">
    <source>
        <dbReference type="Proteomes" id="UP000723463"/>
    </source>
</evidence>
<gene>
    <name evidence="1" type="ORF">EC957_010843</name>
</gene>
<keyword evidence="2" id="KW-1185">Reference proteome</keyword>
<sequence length="230" mass="25716">MTTPSSCRACPGPARGSTARCRVDHDEFYANVDNHHHSLFEEHLVEGDGSDVLRTRWRNVWIPCHFGSSTGDESLRVLKSYPALERLMITQNVEAEAGARLANAIREHYTLTQLRFKKTLRISHAIIQWILTRCLALKSFTIENRMDKRSFITSRMRSRLLGYALVSKNSTSGLKSRLSSFHSRVMTNGQYIVPVQDSNQDAVSPNKVEAAANAKTEGAIVAVSSSPVEK</sequence>